<dbReference type="Proteomes" id="UP000660262">
    <property type="component" value="Unassembled WGS sequence"/>
</dbReference>
<keyword evidence="3" id="KW-1185">Reference proteome</keyword>
<name>A0A830HQB2_9CHLO</name>
<evidence type="ECO:0000313" key="2">
    <source>
        <dbReference type="EMBL" id="GHP07631.1"/>
    </source>
</evidence>
<reference evidence="2" key="1">
    <citation type="submission" date="2020-10" db="EMBL/GenBank/DDBJ databases">
        <title>Unveiling of a novel bifunctional photoreceptor, Dualchrome1, isolated from a cosmopolitan green alga.</title>
        <authorList>
            <person name="Suzuki S."/>
            <person name="Kawachi M."/>
        </authorList>
    </citation>
    <scope>NUCLEOTIDE SEQUENCE</scope>
    <source>
        <strain evidence="2">NIES 2893</strain>
    </source>
</reference>
<accession>A0A830HQB2</accession>
<dbReference type="PROSITE" id="PS51257">
    <property type="entry name" value="PROKAR_LIPOPROTEIN"/>
    <property type="match status" value="1"/>
</dbReference>
<gene>
    <name evidence="2" type="ORF">PPROV_000637300</name>
</gene>
<dbReference type="SUPFAM" id="SSF160369">
    <property type="entry name" value="Ribosomal protein L10-like"/>
    <property type="match status" value="1"/>
</dbReference>
<dbReference type="AlphaFoldDB" id="A0A830HQB2"/>
<comment type="similarity">
    <text evidence="1">Belongs to the universal ribosomal protein uL10 family.</text>
</comment>
<protein>
    <submittedName>
        <fullName evidence="2">Uncharacterized protein</fullName>
    </submittedName>
</protein>
<dbReference type="EMBL" id="BNJQ01000017">
    <property type="protein sequence ID" value="GHP07631.1"/>
    <property type="molecule type" value="Genomic_DNA"/>
</dbReference>
<comment type="caution">
    <text evidence="2">The sequence shown here is derived from an EMBL/GenBank/DDBJ whole genome shotgun (WGS) entry which is preliminary data.</text>
</comment>
<organism evidence="2 3">
    <name type="scientific">Pycnococcus provasolii</name>
    <dbReference type="NCBI Taxonomy" id="41880"/>
    <lineage>
        <taxon>Eukaryota</taxon>
        <taxon>Viridiplantae</taxon>
        <taxon>Chlorophyta</taxon>
        <taxon>Pseudoscourfieldiophyceae</taxon>
        <taxon>Pseudoscourfieldiales</taxon>
        <taxon>Pycnococcaceae</taxon>
        <taxon>Pycnococcus</taxon>
    </lineage>
</organism>
<evidence type="ECO:0000256" key="1">
    <source>
        <dbReference type="ARBA" id="ARBA00008889"/>
    </source>
</evidence>
<evidence type="ECO:0000313" key="3">
    <source>
        <dbReference type="Proteomes" id="UP000660262"/>
    </source>
</evidence>
<dbReference type="OrthoDB" id="360689at2759"/>
<dbReference type="InterPro" id="IPR043141">
    <property type="entry name" value="Ribosomal_uL10-like_sf"/>
</dbReference>
<proteinExistence type="inferred from homology"/>
<sequence>MPPHRSLSPLSLNMVSLLKSFQSPSLTLTGILSSCLYSSGRSGGISGAPCSSLLGSSSLALGSSSLASSSYSSCAPMSSSVESPLGSGSSSGSRTLEDVFKDANLSFAFKGTKDDPRALRDQRVYRNVKLSMERRRKAHFIDRQRAILDAVPTITLLYGPPLDNNETLHIQLAARKLGAELVPWNQWNRSQEEAMGMPFLGSVRFAIAYPCAPRHTYGHLAGGGFDVGESDKAPHVAETEKHENAVTEAAAAAAQVASASKIFNKIFNRNEWPNVPKGMIKLGVFHTREKSWYAPSDLENLEKLGDPAQVYGKLLGAIHAPATQLVSTIDGARGGRLLARLVAPSQVLTAVLANRKSEESEEG</sequence>